<proteinExistence type="predicted"/>
<evidence type="ECO:0000313" key="2">
    <source>
        <dbReference type="EMBL" id="RCJ41694.1"/>
    </source>
</evidence>
<evidence type="ECO:0000313" key="3">
    <source>
        <dbReference type="Proteomes" id="UP000252085"/>
    </source>
</evidence>
<gene>
    <name evidence="2" type="ORF">A6769_01970</name>
</gene>
<dbReference type="AlphaFoldDB" id="A0A367S166"/>
<reference evidence="2 3" key="1">
    <citation type="submission" date="2016-04" db="EMBL/GenBank/DDBJ databases">
        <authorList>
            <person name="Evans L.H."/>
            <person name="Alamgir A."/>
            <person name="Owens N."/>
            <person name="Weber N.D."/>
            <person name="Virtaneva K."/>
            <person name="Barbian K."/>
            <person name="Babar A."/>
            <person name="Rosenke K."/>
        </authorList>
    </citation>
    <scope>NUCLEOTIDE SEQUENCE [LARGE SCALE GENOMIC DNA]</scope>
    <source>
        <strain evidence="2">NIES-2108</strain>
    </source>
</reference>
<comment type="caution">
    <text evidence="2">The sequence shown here is derived from an EMBL/GenBank/DDBJ whole genome shotgun (WGS) entry which is preliminary data.</text>
</comment>
<name>A0A367S166_NOSPU</name>
<accession>A0A367S166</accession>
<protein>
    <submittedName>
        <fullName evidence="2">Uncharacterized protein</fullName>
    </submittedName>
</protein>
<dbReference type="EMBL" id="LXQE01000029">
    <property type="protein sequence ID" value="RCJ41694.1"/>
    <property type="molecule type" value="Genomic_DNA"/>
</dbReference>
<organism evidence="2 3">
    <name type="scientific">Nostoc punctiforme NIES-2108</name>
    <dbReference type="NCBI Taxonomy" id="1356359"/>
    <lineage>
        <taxon>Bacteria</taxon>
        <taxon>Bacillati</taxon>
        <taxon>Cyanobacteriota</taxon>
        <taxon>Cyanophyceae</taxon>
        <taxon>Nostocales</taxon>
        <taxon>Nostocaceae</taxon>
        <taxon>Nostoc</taxon>
    </lineage>
</organism>
<sequence>MNSQHSQFSSDNKTDLEALGLIKKLDNETSQVISGGANPGPFALTANPTLTPNPNPNGSKNSLDIYNGTSSPLYFDLSFGNTTSQDIQLKPGNSIVFTDQAIIADVRFDGDLNTAGIQLNKTTVNAPGNYAFVLGSNGILSLI</sequence>
<feature type="region of interest" description="Disordered" evidence="1">
    <location>
        <begin position="32"/>
        <end position="63"/>
    </location>
</feature>
<evidence type="ECO:0000256" key="1">
    <source>
        <dbReference type="SAM" id="MobiDB-lite"/>
    </source>
</evidence>
<dbReference type="Proteomes" id="UP000252085">
    <property type="component" value="Unassembled WGS sequence"/>
</dbReference>
<feature type="compositionally biased region" description="Low complexity" evidence="1">
    <location>
        <begin position="43"/>
        <end position="52"/>
    </location>
</feature>